<evidence type="ECO:0000313" key="10">
    <source>
        <dbReference type="EMBL" id="KAG2471300.1"/>
    </source>
</evidence>
<dbReference type="PROSITE" id="PS51545">
    <property type="entry name" value="PIK_HELICAL"/>
    <property type="match status" value="1"/>
</dbReference>
<dbReference type="PANTHER" id="PTHR10048:SF99">
    <property type="entry name" value="PHOSPHATIDYLINOSITOL 4,5-BISPHOSPHATE 3-KINASE CATALYTIC SUBUNIT GAMMA ISOFORM"/>
    <property type="match status" value="1"/>
</dbReference>
<dbReference type="SUPFAM" id="SSF54236">
    <property type="entry name" value="Ubiquitin-like"/>
    <property type="match status" value="1"/>
</dbReference>
<dbReference type="SUPFAM" id="SSF48371">
    <property type="entry name" value="ARM repeat"/>
    <property type="match status" value="1"/>
</dbReference>
<feature type="domain" description="C2 PI3K-type" evidence="9">
    <location>
        <begin position="391"/>
        <end position="553"/>
    </location>
</feature>
<evidence type="ECO:0000259" key="9">
    <source>
        <dbReference type="PROSITE" id="PS51547"/>
    </source>
</evidence>
<dbReference type="InterPro" id="IPR000403">
    <property type="entry name" value="PI3/4_kinase_cat_dom"/>
</dbReference>
<dbReference type="FunFam" id="1.10.1070.11:FF:000010">
    <property type="entry name" value="Phosphatidylinositol 4,5-bisphosphate 3-kinase catalytic subunit gamma isoform"/>
    <property type="match status" value="1"/>
</dbReference>
<dbReference type="GO" id="GO:0048015">
    <property type="term" value="P:phosphatidylinositol-mediated signaling"/>
    <property type="evidence" value="ECO:0007669"/>
    <property type="project" value="TreeGrafter"/>
</dbReference>
<dbReference type="GO" id="GO:0005943">
    <property type="term" value="C:phosphatidylinositol 3-kinase complex, class IA"/>
    <property type="evidence" value="ECO:0007669"/>
    <property type="project" value="TreeGrafter"/>
</dbReference>
<dbReference type="InterPro" id="IPR035892">
    <property type="entry name" value="C2_domain_sf"/>
</dbReference>
<dbReference type="GO" id="GO:0016303">
    <property type="term" value="F:1-phosphatidylinositol-3-kinase activity"/>
    <property type="evidence" value="ECO:0007669"/>
    <property type="project" value="TreeGrafter"/>
</dbReference>
<gene>
    <name evidence="10" type="primary">Pik3cg_1</name>
    <name evidence="10" type="ORF">GTO96_0005320</name>
</gene>
<evidence type="ECO:0000259" key="8">
    <source>
        <dbReference type="PROSITE" id="PS51546"/>
    </source>
</evidence>
<evidence type="ECO:0000256" key="3">
    <source>
        <dbReference type="ARBA" id="ARBA00022741"/>
    </source>
</evidence>
<dbReference type="Pfam" id="PF00613">
    <property type="entry name" value="PI3Ka"/>
    <property type="match status" value="1"/>
</dbReference>
<dbReference type="SUPFAM" id="SSF56112">
    <property type="entry name" value="Protein kinase-like (PK-like)"/>
    <property type="match status" value="1"/>
</dbReference>
<feature type="domain" description="PIK helical" evidence="7">
    <location>
        <begin position="550"/>
        <end position="736"/>
    </location>
</feature>
<dbReference type="InterPro" id="IPR002420">
    <property type="entry name" value="PI3K-type_C2_dom"/>
</dbReference>
<evidence type="ECO:0000256" key="2">
    <source>
        <dbReference type="ARBA" id="ARBA00022679"/>
    </source>
</evidence>
<dbReference type="GO" id="GO:0046983">
    <property type="term" value="F:protein dimerization activity"/>
    <property type="evidence" value="ECO:0007669"/>
    <property type="project" value="InterPro"/>
</dbReference>
<name>A0A8X7XL54_POLSE</name>
<organism evidence="10 11">
    <name type="scientific">Polypterus senegalus</name>
    <name type="common">Senegal bichir</name>
    <dbReference type="NCBI Taxonomy" id="55291"/>
    <lineage>
        <taxon>Eukaryota</taxon>
        <taxon>Metazoa</taxon>
        <taxon>Chordata</taxon>
        <taxon>Craniata</taxon>
        <taxon>Vertebrata</taxon>
        <taxon>Euteleostomi</taxon>
        <taxon>Actinopterygii</taxon>
        <taxon>Polypteriformes</taxon>
        <taxon>Polypteridae</taxon>
        <taxon>Polypterus</taxon>
    </lineage>
</organism>
<dbReference type="PROSITE" id="PS00916">
    <property type="entry name" value="PI3_4_KINASE_2"/>
    <property type="match status" value="1"/>
</dbReference>
<dbReference type="SMART" id="SM00144">
    <property type="entry name" value="PI3K_rbd"/>
    <property type="match status" value="1"/>
</dbReference>
<dbReference type="PROSITE" id="PS51546">
    <property type="entry name" value="PI3K_RBD"/>
    <property type="match status" value="1"/>
</dbReference>
<feature type="domain" description="PI3K-RBD" evidence="8">
    <location>
        <begin position="256"/>
        <end position="343"/>
    </location>
</feature>
<dbReference type="SMART" id="SM00146">
    <property type="entry name" value="PI3Kc"/>
    <property type="match status" value="1"/>
</dbReference>
<accession>A0A8X7XL54</accession>
<dbReference type="SUPFAM" id="SSF49562">
    <property type="entry name" value="C2 domain (Calcium/lipid-binding domain, CaLB)"/>
    <property type="match status" value="1"/>
</dbReference>
<dbReference type="Gene3D" id="1.10.1070.11">
    <property type="entry name" value="Phosphatidylinositol 3-/4-kinase, catalytic domain"/>
    <property type="match status" value="1"/>
</dbReference>
<dbReference type="AlphaFoldDB" id="A0A8X7XL54"/>
<dbReference type="EMBL" id="JAATIS010000094">
    <property type="protein sequence ID" value="KAG2471300.1"/>
    <property type="molecule type" value="Genomic_DNA"/>
</dbReference>
<dbReference type="Gene3D" id="3.10.20.770">
    <property type="match status" value="1"/>
</dbReference>
<dbReference type="PROSITE" id="PS50290">
    <property type="entry name" value="PI3_4_KINASE_3"/>
    <property type="match status" value="1"/>
</dbReference>
<sequence>MPGSPSLAQVYVLGLSKIKALLRTDFFMSMATFGRRKNFGSTSDVENMLSSTSGGEDDDNDDNSAFLPSVSKSLGRYNILTFCVLPAKRSQRVANEIIMLQMSAQANVHQLRLHIWLRAKEKKFKSEIYNIVDPSSFDLLYKKEDDWYEIYDDYQILKTLDVVRYFGLHEQQQIIIYVNIPSKVTDVKDQVQKELTYLIGYDLSLTNGSRLNEISFTRRKLASARIVQLRNRGSKNYATEPWTSSIPLPKTMNPKTTVINFTVYYAGDSYNMKANLKDTPSVVLEHFFKKIMPNTILQHLEHDWVIKVCQREEYLIGEMPLFQFIWIKHCLKTKQAILLSIIPMPSFQEDEVTKDDWPLIDDYTGLVNTHEDLMLEGRDVNEIQMISLWDCRRKFRVKLLGIDIPKLPSKAPPNVYVDASILHGTNVLSSVQSKTMTFTDEVLWNTWLEFDILIQNLPSASRLAFTVIGTNSDAATTVDCNKCKSKTLYFVNLLLIDHRSLLCQGENVLHMWPYPEQEEDLFTYEVDKMSSKTNPDVENAMAISVVLESYSFPVVLPQSLSSPSNSVFSSPTCSSQEAFSSSTFFFNQELLRRFREESAQYGATLPKFLNKVKWGDPNAVQDIYWLLNQWKVTDLDISNALELLSINFADKQVRNLSIKRLEKLHNEELMRYLLQLVQALKAEPYHDSMLARFLIKRALQERFAAILEAYLLGCGKAMLSAFRKQVQLVDSLHKVATEIKKLIPEKSDLPANGVIEIAQDAVTIAAVQRNQGGNTGAFKNDALFEWIKSKCELEEKYYEAMERFVTSCAGYCVATYVLGIGDRHNDNIMITEQGNLFHIDFGHILGNTKRFLGVKRERVPFVLTPDFLYMMGRVNKKSSLYFQRFKDICIQAYLNLRAHSNLLITLFSLMRLTGIPELSCGDDIQYLKEALQVGKEEESARQHFLHQISICENQGWTVQANCLLHHLINILFVATKIEHSGATVQLKKLSPLLQSTDKLNELRAELEFVSVHCQQIMNTQTSFEAQSFMAIDVYNKVSDLPSCLKSSGFPITTSSCEDAKHNAAAKLEEYFVRTKQPAIDLFRSVRIFDPRQLPLLLKNFADHAPSVPTIMAAADEWQAYLDIASREVIPADITAFWHALEDRLPRLTALTKVYIALLISSVDVEHSFSKYESVLSPLRYSLSQENLRVYSAVFFNNK</sequence>
<dbReference type="InterPro" id="IPR015433">
    <property type="entry name" value="PI3/4_kinase"/>
</dbReference>
<dbReference type="GO" id="GO:0043491">
    <property type="term" value="P:phosphatidylinositol 3-kinase/protein kinase B signal transduction"/>
    <property type="evidence" value="ECO:0007669"/>
    <property type="project" value="TreeGrafter"/>
</dbReference>
<keyword evidence="2" id="KW-0808">Transferase</keyword>
<dbReference type="InterPro" id="IPR016024">
    <property type="entry name" value="ARM-type_fold"/>
</dbReference>
<dbReference type="Gene3D" id="1.25.40.70">
    <property type="entry name" value="Phosphatidylinositol 3-kinase, accessory domain (PIK)"/>
    <property type="match status" value="1"/>
</dbReference>
<dbReference type="InterPro" id="IPR018936">
    <property type="entry name" value="PI3/4_kinase_CS"/>
</dbReference>
<dbReference type="InterPro" id="IPR008906">
    <property type="entry name" value="HATC_C_dom"/>
</dbReference>
<dbReference type="SMART" id="SM00145">
    <property type="entry name" value="PI3Ka"/>
    <property type="match status" value="1"/>
</dbReference>
<dbReference type="InterPro" id="IPR012337">
    <property type="entry name" value="RNaseH-like_sf"/>
</dbReference>
<keyword evidence="11" id="KW-1185">Reference proteome</keyword>
<dbReference type="GO" id="GO:0005737">
    <property type="term" value="C:cytoplasm"/>
    <property type="evidence" value="ECO:0007669"/>
    <property type="project" value="TreeGrafter"/>
</dbReference>
<evidence type="ECO:0000259" key="6">
    <source>
        <dbReference type="PROSITE" id="PS50290"/>
    </source>
</evidence>
<evidence type="ECO:0000313" key="11">
    <source>
        <dbReference type="Proteomes" id="UP000886611"/>
    </source>
</evidence>
<dbReference type="InterPro" id="IPR029071">
    <property type="entry name" value="Ubiquitin-like_domsf"/>
</dbReference>
<dbReference type="Gene3D" id="2.60.40.150">
    <property type="entry name" value="C2 domain"/>
    <property type="match status" value="1"/>
</dbReference>
<dbReference type="InterPro" id="IPR042236">
    <property type="entry name" value="PI3K_accessory_sf"/>
</dbReference>
<evidence type="ECO:0000256" key="4">
    <source>
        <dbReference type="ARBA" id="ARBA00022777"/>
    </source>
</evidence>
<evidence type="ECO:0000256" key="5">
    <source>
        <dbReference type="ARBA" id="ARBA00022840"/>
    </source>
</evidence>
<protein>
    <submittedName>
        <fullName evidence="10">PK3CG kinase</fullName>
    </submittedName>
</protein>
<keyword evidence="3" id="KW-0547">Nucleotide-binding</keyword>
<feature type="non-terminal residue" evidence="10">
    <location>
        <position position="1198"/>
    </location>
</feature>
<keyword evidence="5" id="KW-0067">ATP-binding</keyword>
<comment type="similarity">
    <text evidence="1">Belongs to the PI3/PI4-kinase family. Type III PI4K subfamily.</text>
</comment>
<dbReference type="Pfam" id="PF00792">
    <property type="entry name" value="PI3K_C2"/>
    <property type="match status" value="1"/>
</dbReference>
<dbReference type="GO" id="GO:0005524">
    <property type="term" value="F:ATP binding"/>
    <property type="evidence" value="ECO:0007669"/>
    <property type="project" value="UniProtKB-KW"/>
</dbReference>
<dbReference type="PANTHER" id="PTHR10048">
    <property type="entry name" value="PHOSPHATIDYLINOSITOL KINASE"/>
    <property type="match status" value="1"/>
</dbReference>
<dbReference type="InterPro" id="IPR036940">
    <property type="entry name" value="PI3/4_kinase_cat_sf"/>
</dbReference>
<dbReference type="InterPro" id="IPR000341">
    <property type="entry name" value="PI3K_Ras-bd_dom"/>
</dbReference>
<dbReference type="Proteomes" id="UP000886611">
    <property type="component" value="Unassembled WGS sequence"/>
</dbReference>
<evidence type="ECO:0000259" key="7">
    <source>
        <dbReference type="PROSITE" id="PS51545"/>
    </source>
</evidence>
<reference evidence="10 11" key="1">
    <citation type="journal article" date="2021" name="Cell">
        <title>Tracing the genetic footprints of vertebrate landing in non-teleost ray-finned fishes.</title>
        <authorList>
            <person name="Bi X."/>
            <person name="Wang K."/>
            <person name="Yang L."/>
            <person name="Pan H."/>
            <person name="Jiang H."/>
            <person name="Wei Q."/>
            <person name="Fang M."/>
            <person name="Yu H."/>
            <person name="Zhu C."/>
            <person name="Cai Y."/>
            <person name="He Y."/>
            <person name="Gan X."/>
            <person name="Zeng H."/>
            <person name="Yu D."/>
            <person name="Zhu Y."/>
            <person name="Jiang H."/>
            <person name="Qiu Q."/>
            <person name="Yang H."/>
            <person name="Zhang Y.E."/>
            <person name="Wang W."/>
            <person name="Zhu M."/>
            <person name="He S."/>
            <person name="Zhang G."/>
        </authorList>
    </citation>
    <scope>NUCLEOTIDE SEQUENCE [LARGE SCALE GENOMIC DNA]</scope>
    <source>
        <strain evidence="10">Bchr_013</strain>
    </source>
</reference>
<dbReference type="GO" id="GO:0016477">
    <property type="term" value="P:cell migration"/>
    <property type="evidence" value="ECO:0007669"/>
    <property type="project" value="TreeGrafter"/>
</dbReference>
<feature type="domain" description="PI3K/PI4K catalytic" evidence="6">
    <location>
        <begin position="628"/>
        <end position="956"/>
    </location>
</feature>
<dbReference type="SMART" id="SM00142">
    <property type="entry name" value="PI3K_C2"/>
    <property type="match status" value="1"/>
</dbReference>
<dbReference type="SUPFAM" id="SSF53098">
    <property type="entry name" value="Ribonuclease H-like"/>
    <property type="match status" value="1"/>
</dbReference>
<keyword evidence="4 10" id="KW-0418">Kinase</keyword>
<dbReference type="Pfam" id="PF00454">
    <property type="entry name" value="PI3_PI4_kinase"/>
    <property type="match status" value="1"/>
</dbReference>
<comment type="caution">
    <text evidence="10">The sequence shown here is derived from an EMBL/GenBank/DDBJ whole genome shotgun (WGS) entry which is preliminary data.</text>
</comment>
<dbReference type="InterPro" id="IPR011009">
    <property type="entry name" value="Kinase-like_dom_sf"/>
</dbReference>
<feature type="non-terminal residue" evidence="10">
    <location>
        <position position="1"/>
    </location>
</feature>
<proteinExistence type="inferred from homology"/>
<evidence type="ECO:0000256" key="1">
    <source>
        <dbReference type="ARBA" id="ARBA00006209"/>
    </source>
</evidence>
<dbReference type="InterPro" id="IPR045580">
    <property type="entry name" value="PIK3CG_ABD"/>
</dbReference>
<dbReference type="PROSITE" id="PS51547">
    <property type="entry name" value="C2_PI3K"/>
    <property type="match status" value="1"/>
</dbReference>
<dbReference type="InterPro" id="IPR001263">
    <property type="entry name" value="PI3K_accessory_dom"/>
</dbReference>
<dbReference type="GO" id="GO:0005944">
    <property type="term" value="C:phosphatidylinositol 3-kinase complex, class IB"/>
    <property type="evidence" value="ECO:0007669"/>
    <property type="project" value="TreeGrafter"/>
</dbReference>
<dbReference type="Pfam" id="PF05699">
    <property type="entry name" value="Dimer_Tnp_hAT"/>
    <property type="match status" value="1"/>
</dbReference>
<dbReference type="Pfam" id="PF19710">
    <property type="entry name" value="PIK3CG_ABD"/>
    <property type="match status" value="1"/>
</dbReference>
<dbReference type="GO" id="GO:0005886">
    <property type="term" value="C:plasma membrane"/>
    <property type="evidence" value="ECO:0007669"/>
    <property type="project" value="TreeGrafter"/>
</dbReference>
<dbReference type="GO" id="GO:0035005">
    <property type="term" value="F:1-phosphatidylinositol-4-phosphate 3-kinase activity"/>
    <property type="evidence" value="ECO:0007669"/>
    <property type="project" value="TreeGrafter"/>
</dbReference>
<dbReference type="Pfam" id="PF00794">
    <property type="entry name" value="PI3K_rbd"/>
    <property type="match status" value="1"/>
</dbReference>